<proteinExistence type="inferred from homology"/>
<keyword evidence="5 6" id="KW-0456">Lyase</keyword>
<dbReference type="AlphaFoldDB" id="A0A4Y9Y0L2"/>
<dbReference type="Proteomes" id="UP000298390">
    <property type="component" value="Unassembled WGS sequence"/>
</dbReference>
<dbReference type="PANTHER" id="PTHR35201">
    <property type="entry name" value="TERPENE SYNTHASE"/>
    <property type="match status" value="1"/>
</dbReference>
<dbReference type="InterPro" id="IPR008949">
    <property type="entry name" value="Isoprenoid_synthase_dom_sf"/>
</dbReference>
<dbReference type="SFLD" id="SFLDS00005">
    <property type="entry name" value="Isoprenoid_Synthase_Type_I"/>
    <property type="match status" value="1"/>
</dbReference>
<name>A0A4Y9Y0L2_9APHY</name>
<comment type="caution">
    <text evidence="7">The sequence shown here is derived from an EMBL/GenBank/DDBJ whole genome shotgun (WGS) entry which is preliminary data.</text>
</comment>
<dbReference type="PANTHER" id="PTHR35201:SF4">
    <property type="entry name" value="BETA-PINACENE SYNTHASE-RELATED"/>
    <property type="match status" value="1"/>
</dbReference>
<evidence type="ECO:0000256" key="2">
    <source>
        <dbReference type="ARBA" id="ARBA00006333"/>
    </source>
</evidence>
<reference evidence="7 8" key="1">
    <citation type="submission" date="2019-01" db="EMBL/GenBank/DDBJ databases">
        <title>Genome sequencing of the rare red list fungi Fomitopsis rosea.</title>
        <authorList>
            <person name="Buettner E."/>
            <person name="Kellner H."/>
        </authorList>
    </citation>
    <scope>NUCLEOTIDE SEQUENCE [LARGE SCALE GENOMIC DNA]</scope>
    <source>
        <strain evidence="7 8">DSM 105464</strain>
    </source>
</reference>
<evidence type="ECO:0000256" key="1">
    <source>
        <dbReference type="ARBA" id="ARBA00001946"/>
    </source>
</evidence>
<protein>
    <recommendedName>
        <fullName evidence="6">Terpene synthase</fullName>
        <ecNumber evidence="6">4.2.3.-</ecNumber>
    </recommendedName>
</protein>
<dbReference type="Pfam" id="PF19086">
    <property type="entry name" value="Terpene_syn_C_2"/>
    <property type="match status" value="1"/>
</dbReference>
<comment type="similarity">
    <text evidence="2 6">Belongs to the terpene synthase family.</text>
</comment>
<dbReference type="InterPro" id="IPR034686">
    <property type="entry name" value="Terpene_cyclase-like_2"/>
</dbReference>
<evidence type="ECO:0000256" key="5">
    <source>
        <dbReference type="ARBA" id="ARBA00023239"/>
    </source>
</evidence>
<dbReference type="GO" id="GO:0008299">
    <property type="term" value="P:isoprenoid biosynthetic process"/>
    <property type="evidence" value="ECO:0007669"/>
    <property type="project" value="UniProtKB-ARBA"/>
</dbReference>
<evidence type="ECO:0000313" key="8">
    <source>
        <dbReference type="Proteomes" id="UP000298390"/>
    </source>
</evidence>
<evidence type="ECO:0000313" key="7">
    <source>
        <dbReference type="EMBL" id="TFY54399.1"/>
    </source>
</evidence>
<comment type="cofactor">
    <cofactor evidence="1 6">
        <name>Mg(2+)</name>
        <dbReference type="ChEBI" id="CHEBI:18420"/>
    </cofactor>
</comment>
<dbReference type="EMBL" id="SEKV01000702">
    <property type="protein sequence ID" value="TFY54399.1"/>
    <property type="molecule type" value="Genomic_DNA"/>
</dbReference>
<organism evidence="7 8">
    <name type="scientific">Rhodofomes roseus</name>
    <dbReference type="NCBI Taxonomy" id="34475"/>
    <lineage>
        <taxon>Eukaryota</taxon>
        <taxon>Fungi</taxon>
        <taxon>Dikarya</taxon>
        <taxon>Basidiomycota</taxon>
        <taxon>Agaricomycotina</taxon>
        <taxon>Agaricomycetes</taxon>
        <taxon>Polyporales</taxon>
        <taxon>Rhodofomes</taxon>
    </lineage>
</organism>
<accession>A0A4Y9Y0L2</accession>
<keyword evidence="4 6" id="KW-0460">Magnesium</keyword>
<keyword evidence="3 6" id="KW-0479">Metal-binding</keyword>
<evidence type="ECO:0000256" key="3">
    <source>
        <dbReference type="ARBA" id="ARBA00022723"/>
    </source>
</evidence>
<evidence type="ECO:0000256" key="4">
    <source>
        <dbReference type="ARBA" id="ARBA00022842"/>
    </source>
</evidence>
<gene>
    <name evidence="7" type="ORF">EVJ58_g8887</name>
</gene>
<sequence length="337" mass="38904">MPFSPGSFVLPDLMPLLPFKGSYNSHFERAAKASSAWVNSYRIVSDRKRAFFQQGGSELLCAYAYSYAGYEELRATMDLVNVLFTVDEVSDEQNGKDAYKTGRIFLNALRDPDWHDGSALAQMTKEFRKRLLQFNVPACYRRLLKHCEDYVNAFAVEAELRERNEVLDPEAYIVLRRENSAVRFCFGMFGFVLGLDLPDEIFEHPVMMRLHLAAVDMVCWSNDLYSYNMEQAMGHTGNNVMTVLMKSKNCDLQTAADHVGEHFKQLMDDFQADKARLPSWGPQMDAVVAKFVMAMETWVVGNCEWSFETQRYFGVQREEIKRTRVVELYPKRDENND</sequence>
<dbReference type="GO" id="GO:0046872">
    <property type="term" value="F:metal ion binding"/>
    <property type="evidence" value="ECO:0007669"/>
    <property type="project" value="UniProtKB-KW"/>
</dbReference>
<dbReference type="STRING" id="34475.A0A4Y9Y0L2"/>
<dbReference type="SFLD" id="SFLDG01020">
    <property type="entry name" value="Terpene_Cyclase_Like_2"/>
    <property type="match status" value="1"/>
</dbReference>
<dbReference type="GO" id="GO:0010333">
    <property type="term" value="F:terpene synthase activity"/>
    <property type="evidence" value="ECO:0007669"/>
    <property type="project" value="InterPro"/>
</dbReference>
<dbReference type="Gene3D" id="1.10.600.10">
    <property type="entry name" value="Farnesyl Diphosphate Synthase"/>
    <property type="match status" value="1"/>
</dbReference>
<dbReference type="EC" id="4.2.3.-" evidence="6"/>
<dbReference type="SUPFAM" id="SSF48576">
    <property type="entry name" value="Terpenoid synthases"/>
    <property type="match status" value="1"/>
</dbReference>
<evidence type="ECO:0000256" key="6">
    <source>
        <dbReference type="RuleBase" id="RU366034"/>
    </source>
</evidence>